<evidence type="ECO:0000259" key="12">
    <source>
        <dbReference type="Pfam" id="PF02714"/>
    </source>
</evidence>
<dbReference type="InterPro" id="IPR003864">
    <property type="entry name" value="CSC1/OSCA1-like_7TM"/>
</dbReference>
<evidence type="ECO:0008006" key="17">
    <source>
        <dbReference type="Google" id="ProtNLM"/>
    </source>
</evidence>
<evidence type="ECO:0000256" key="1">
    <source>
        <dbReference type="ARBA" id="ARBA00004141"/>
    </source>
</evidence>
<sequence length="730" mass="83169">MNISALLTSAGINITLSVALLWLYSILRKQPSLANVYFGHRLAQVRSKHHNPFCLDSLVPSANWIVKVWETSDEEIFATGGLDAVVFLRMVVFSTRIFSIAAIMCLFLVLPLNYFGQEMQHKQIPSESLDVFTIGNIKLRSRWLWAHCLALYVISCCACILLYYEYKSITKMRMAYVMGSRLNPSQFTVLVRAIPWSSRESYSTSVRKFFANYYASSFLSHQMVYRSDTVQKLMIYVRKLSCPSIVVVTKILLASSESDAEKIYKMLKSNPMDQHCGLSFMRCGLCGGTAKAFKILSSEPESANGRREFANPDLREKECAAALIFFRTRYAALVASQAMQSSNPMLWVTDLAPEPNDIQWTNLCVPYRLLWIRRTTTLLSSILFMVFFLAPVTIAQATAFQQQEEVFCLILSAGRINIMNFYVREDFDPAGYRVSTKCDIDAISIFTGTAIERLGKISSAKSIPNQLSRAVPSAATFFMTYVLTSGWASLSCELMQPFALLCNLFDRFFIRNKDDPSYGSYSFPYHTEVPRVLLFVLLGFTFSILAPLILPFLLVYFFLAYLVYRNQILNVYITKYQTGGLYWPIVHKTTIFSLVMTQLIALGIFGLKESTVALGFTIPLIISTLLFNEYCRQRFQPIFRSNPAQVLIEMDRTDEQCRRMEEIHQQLRSAYCQFTSTSCKPYEAVDLNANENRDDDRLQDPEDMALGDKSRAHGTQVEFSHLGIEEVNMK</sequence>
<dbReference type="Pfam" id="PF13967">
    <property type="entry name" value="RSN1_TM"/>
    <property type="match status" value="1"/>
</dbReference>
<dbReference type="InterPro" id="IPR045122">
    <property type="entry name" value="Csc1-like"/>
</dbReference>
<evidence type="ECO:0000256" key="10">
    <source>
        <dbReference type="SAM" id="MobiDB-lite"/>
    </source>
</evidence>
<feature type="transmembrane region" description="Helical" evidence="11">
    <location>
        <begin position="143"/>
        <end position="164"/>
    </location>
</feature>
<evidence type="ECO:0000256" key="8">
    <source>
        <dbReference type="ARBA" id="ARBA00023136"/>
    </source>
</evidence>
<feature type="domain" description="CSC1/OSCA1-like cytosolic" evidence="14">
    <location>
        <begin position="186"/>
        <end position="362"/>
    </location>
</feature>
<evidence type="ECO:0000256" key="11">
    <source>
        <dbReference type="SAM" id="Phobius"/>
    </source>
</evidence>
<keyword evidence="9" id="KW-0407">Ion channel</keyword>
<dbReference type="PANTHER" id="PTHR13018:SF117">
    <property type="entry name" value="CSC1-LIKE PROTEIN RXW8"/>
    <property type="match status" value="1"/>
</dbReference>
<dbReference type="AlphaFoldDB" id="A0ABC8RF56"/>
<comment type="subcellular location">
    <subcellularLocation>
        <location evidence="1">Membrane</location>
        <topology evidence="1">Multi-pass membrane protein</topology>
    </subcellularLocation>
</comment>
<comment type="caution">
    <text evidence="15">The sequence shown here is derived from an EMBL/GenBank/DDBJ whole genome shotgun (WGS) entry which is preliminary data.</text>
</comment>
<feature type="transmembrane region" description="Helical" evidence="11">
    <location>
        <begin position="6"/>
        <end position="27"/>
    </location>
</feature>
<keyword evidence="4 11" id="KW-0812">Transmembrane</keyword>
<keyword evidence="6 11" id="KW-1133">Transmembrane helix</keyword>
<evidence type="ECO:0000256" key="5">
    <source>
        <dbReference type="ARBA" id="ARBA00022837"/>
    </source>
</evidence>
<dbReference type="Proteomes" id="UP001642360">
    <property type="component" value="Unassembled WGS sequence"/>
</dbReference>
<dbReference type="GO" id="GO:0016020">
    <property type="term" value="C:membrane"/>
    <property type="evidence" value="ECO:0007669"/>
    <property type="project" value="UniProtKB-SubCell"/>
</dbReference>
<evidence type="ECO:0000256" key="4">
    <source>
        <dbReference type="ARBA" id="ARBA00022692"/>
    </source>
</evidence>
<reference evidence="15 16" key="1">
    <citation type="submission" date="2024-02" db="EMBL/GenBank/DDBJ databases">
        <authorList>
            <person name="Vignale AGUSTIN F."/>
            <person name="Sosa J E."/>
            <person name="Modenutti C."/>
        </authorList>
    </citation>
    <scope>NUCLEOTIDE SEQUENCE [LARGE SCALE GENOMIC DNA]</scope>
</reference>
<keyword evidence="5" id="KW-0106">Calcium</keyword>
<evidence type="ECO:0000313" key="16">
    <source>
        <dbReference type="Proteomes" id="UP001642360"/>
    </source>
</evidence>
<feature type="transmembrane region" description="Helical" evidence="11">
    <location>
        <begin position="97"/>
        <end position="116"/>
    </location>
</feature>
<feature type="domain" description="CSC1/OSCA1-like N-terminal transmembrane" evidence="13">
    <location>
        <begin position="5"/>
        <end position="165"/>
    </location>
</feature>
<organism evidence="15 16">
    <name type="scientific">Ilex paraguariensis</name>
    <name type="common">yerba mate</name>
    <dbReference type="NCBI Taxonomy" id="185542"/>
    <lineage>
        <taxon>Eukaryota</taxon>
        <taxon>Viridiplantae</taxon>
        <taxon>Streptophyta</taxon>
        <taxon>Embryophyta</taxon>
        <taxon>Tracheophyta</taxon>
        <taxon>Spermatophyta</taxon>
        <taxon>Magnoliopsida</taxon>
        <taxon>eudicotyledons</taxon>
        <taxon>Gunneridae</taxon>
        <taxon>Pentapetalae</taxon>
        <taxon>asterids</taxon>
        <taxon>campanulids</taxon>
        <taxon>Aquifoliales</taxon>
        <taxon>Aquifoliaceae</taxon>
        <taxon>Ilex</taxon>
    </lineage>
</organism>
<evidence type="ECO:0000313" key="15">
    <source>
        <dbReference type="EMBL" id="CAK9143599.1"/>
    </source>
</evidence>
<protein>
    <recommendedName>
        <fullName evidence="17">CSC1-like protein RXW8</fullName>
    </recommendedName>
</protein>
<dbReference type="InterPro" id="IPR032880">
    <property type="entry name" value="CSC1/OSCA1-like_N"/>
</dbReference>
<feature type="region of interest" description="Disordered" evidence="10">
    <location>
        <begin position="690"/>
        <end position="713"/>
    </location>
</feature>
<comment type="similarity">
    <text evidence="2">Belongs to the CSC1 (TC 1.A.17) family.</text>
</comment>
<evidence type="ECO:0000256" key="9">
    <source>
        <dbReference type="ARBA" id="ARBA00023303"/>
    </source>
</evidence>
<dbReference type="GO" id="GO:0034220">
    <property type="term" value="P:monoatomic ion transmembrane transport"/>
    <property type="evidence" value="ECO:0007669"/>
    <property type="project" value="UniProtKB-KW"/>
</dbReference>
<keyword evidence="3" id="KW-0813">Transport</keyword>
<evidence type="ECO:0000256" key="2">
    <source>
        <dbReference type="ARBA" id="ARBA00007779"/>
    </source>
</evidence>
<feature type="transmembrane region" description="Helical" evidence="11">
    <location>
        <begin position="612"/>
        <end position="631"/>
    </location>
</feature>
<keyword evidence="7" id="KW-0406">Ion transport</keyword>
<dbReference type="Pfam" id="PF02714">
    <property type="entry name" value="RSN1_7TM"/>
    <property type="match status" value="1"/>
</dbReference>
<gene>
    <name evidence="15" type="ORF">ILEXP_LOCUS11316</name>
</gene>
<evidence type="ECO:0000259" key="13">
    <source>
        <dbReference type="Pfam" id="PF13967"/>
    </source>
</evidence>
<proteinExistence type="inferred from homology"/>
<feature type="transmembrane region" description="Helical" evidence="11">
    <location>
        <begin position="378"/>
        <end position="400"/>
    </location>
</feature>
<evidence type="ECO:0000256" key="7">
    <source>
        <dbReference type="ARBA" id="ARBA00023065"/>
    </source>
</evidence>
<evidence type="ECO:0000259" key="14">
    <source>
        <dbReference type="Pfam" id="PF14703"/>
    </source>
</evidence>
<dbReference type="EMBL" id="CAUOFW020001314">
    <property type="protein sequence ID" value="CAK9143599.1"/>
    <property type="molecule type" value="Genomic_DNA"/>
</dbReference>
<name>A0ABC8RF56_9AQUA</name>
<feature type="transmembrane region" description="Helical" evidence="11">
    <location>
        <begin position="585"/>
        <end position="606"/>
    </location>
</feature>
<keyword evidence="16" id="KW-1185">Reference proteome</keyword>
<evidence type="ECO:0000256" key="3">
    <source>
        <dbReference type="ARBA" id="ARBA00022448"/>
    </source>
</evidence>
<feature type="transmembrane region" description="Helical" evidence="11">
    <location>
        <begin position="532"/>
        <end position="564"/>
    </location>
</feature>
<dbReference type="InterPro" id="IPR027815">
    <property type="entry name" value="CSC1/OSCA1-like_cyt"/>
</dbReference>
<accession>A0ABC8RF56</accession>
<evidence type="ECO:0000256" key="6">
    <source>
        <dbReference type="ARBA" id="ARBA00022989"/>
    </source>
</evidence>
<dbReference type="Pfam" id="PF14703">
    <property type="entry name" value="PHM7_cyt"/>
    <property type="match status" value="1"/>
</dbReference>
<dbReference type="PANTHER" id="PTHR13018">
    <property type="entry name" value="PROBABLE MEMBRANE PROTEIN DUF221-RELATED"/>
    <property type="match status" value="1"/>
</dbReference>
<keyword evidence="8 11" id="KW-0472">Membrane</keyword>
<feature type="domain" description="CSC1/OSCA1-like 7TM region" evidence="12">
    <location>
        <begin position="443"/>
        <end position="605"/>
    </location>
</feature>
<feature type="compositionally biased region" description="Basic and acidic residues" evidence="10">
    <location>
        <begin position="691"/>
        <end position="711"/>
    </location>
</feature>